<evidence type="ECO:0000313" key="9">
    <source>
        <dbReference type="Proteomes" id="UP000246278"/>
    </source>
</evidence>
<protein>
    <submittedName>
        <fullName evidence="8">Diguanylate cyclase</fullName>
    </submittedName>
</protein>
<evidence type="ECO:0000313" key="8">
    <source>
        <dbReference type="EMBL" id="PWW81225.1"/>
    </source>
</evidence>
<accession>A0A317T3P0</accession>
<comment type="pathway">
    <text evidence="2">Pyrimidine metabolism; UMP biosynthesis via de novo pathway.</text>
</comment>
<dbReference type="OrthoDB" id="9794954at2"/>
<proteinExistence type="predicted"/>
<reference evidence="9" key="1">
    <citation type="submission" date="2017-10" db="EMBL/GenBank/DDBJ databases">
        <authorList>
            <person name="Gaisin V.A."/>
            <person name="Rysina M.S."/>
            <person name="Grouzdev D.S."/>
        </authorList>
    </citation>
    <scope>NUCLEOTIDE SEQUENCE [LARGE SCALE GENOMIC DNA]</scope>
    <source>
        <strain evidence="9">V1</strain>
    </source>
</reference>
<dbReference type="InterPro" id="IPR005720">
    <property type="entry name" value="Dihydroorotate_DH_cat"/>
</dbReference>
<dbReference type="InterPro" id="IPR013785">
    <property type="entry name" value="Aldolase_TIM"/>
</dbReference>
<dbReference type="PANTHER" id="PTHR48109">
    <property type="entry name" value="DIHYDROOROTATE DEHYDROGENASE (QUINONE), MITOCHONDRIAL-RELATED"/>
    <property type="match status" value="1"/>
</dbReference>
<evidence type="ECO:0000256" key="4">
    <source>
        <dbReference type="ARBA" id="ARBA00022643"/>
    </source>
</evidence>
<dbReference type="Proteomes" id="UP000246278">
    <property type="component" value="Unassembled WGS sequence"/>
</dbReference>
<dbReference type="AlphaFoldDB" id="A0A317T3P0"/>
<comment type="cofactor">
    <cofactor evidence="1">
        <name>FMN</name>
        <dbReference type="ChEBI" id="CHEBI:58210"/>
    </cofactor>
</comment>
<dbReference type="InterPro" id="IPR050074">
    <property type="entry name" value="DHO_dehydrogenase"/>
</dbReference>
<dbReference type="GO" id="GO:0005737">
    <property type="term" value="C:cytoplasm"/>
    <property type="evidence" value="ECO:0007669"/>
    <property type="project" value="InterPro"/>
</dbReference>
<dbReference type="PIRSF" id="PIRSF000164">
    <property type="entry name" value="DHO_oxidase"/>
    <property type="match status" value="1"/>
</dbReference>
<dbReference type="GO" id="GO:0044205">
    <property type="term" value="P:'de novo' UMP biosynthetic process"/>
    <property type="evidence" value="ECO:0007669"/>
    <property type="project" value="UniProtKB-UniPathway"/>
</dbReference>
<keyword evidence="9" id="KW-1185">Reference proteome</keyword>
<feature type="domain" description="Dihydroorotate dehydrogenase catalytic" evidence="7">
    <location>
        <begin position="6"/>
        <end position="289"/>
    </location>
</feature>
<gene>
    <name evidence="8" type="ORF">CR164_10790</name>
</gene>
<evidence type="ECO:0000256" key="3">
    <source>
        <dbReference type="ARBA" id="ARBA00022630"/>
    </source>
</evidence>
<dbReference type="Pfam" id="PF01180">
    <property type="entry name" value="DHO_dh"/>
    <property type="match status" value="1"/>
</dbReference>
<dbReference type="PANTHER" id="PTHR48109:SF3">
    <property type="entry name" value="SLL0744 PROTEIN"/>
    <property type="match status" value="1"/>
</dbReference>
<dbReference type="NCBIfam" id="NF005741">
    <property type="entry name" value="PRK07565.1"/>
    <property type="match status" value="1"/>
</dbReference>
<evidence type="ECO:0000256" key="2">
    <source>
        <dbReference type="ARBA" id="ARBA00004725"/>
    </source>
</evidence>
<dbReference type="EMBL" id="PDNZ01000008">
    <property type="protein sequence ID" value="PWW81225.1"/>
    <property type="molecule type" value="Genomic_DNA"/>
</dbReference>
<evidence type="ECO:0000256" key="5">
    <source>
        <dbReference type="ARBA" id="ARBA00022975"/>
    </source>
</evidence>
<keyword evidence="5" id="KW-0665">Pyrimidine biosynthesis</keyword>
<keyword evidence="3" id="KW-0285">Flavoprotein</keyword>
<dbReference type="GO" id="GO:0004152">
    <property type="term" value="F:dihydroorotate dehydrogenase activity"/>
    <property type="evidence" value="ECO:0007669"/>
    <property type="project" value="InterPro"/>
</dbReference>
<name>A0A317T3P0_9CHLB</name>
<evidence type="ECO:0000256" key="6">
    <source>
        <dbReference type="ARBA" id="ARBA00023002"/>
    </source>
</evidence>
<dbReference type="UniPathway" id="UPA00070"/>
<sequence length="328" mass="35689">MADVSTAYMGLKLTNPLIVGSSGMTESVESVCKAAEAGAGAVVLKSLFEEQIHHESGYTIQTNEQLYYYAQAEDYIHSYTRGNDLKHYLDLISGCKGAVDIPVIASINCVSASEWTEFASQIQRAGADGLELNIFLLPSDPRKDGGQNEQVYLDVLEKVTRQVSIPVAAKISYYFSGLANMVGKIAATGTKGLVMFNRFFSPDIDIETFDVKSSHVFSSPEELAISLRWVAMLSSRTPCDIAASTGIHNGEALIKQLLAGAKAGQIASVLYRKGYAAIGTMLQELHDYMERHGFSSLDEVVGKMSLGRADNPAAYERVQFMKYFSGIS</sequence>
<organism evidence="8 9">
    <name type="scientific">Prosthecochloris marina</name>
    <dbReference type="NCBI Taxonomy" id="2017681"/>
    <lineage>
        <taxon>Bacteria</taxon>
        <taxon>Pseudomonadati</taxon>
        <taxon>Chlorobiota</taxon>
        <taxon>Chlorobiia</taxon>
        <taxon>Chlorobiales</taxon>
        <taxon>Chlorobiaceae</taxon>
        <taxon>Prosthecochloris</taxon>
    </lineage>
</organism>
<keyword evidence="6" id="KW-0560">Oxidoreductase</keyword>
<keyword evidence="4" id="KW-0288">FMN</keyword>
<dbReference type="RefSeq" id="WP_110024011.1">
    <property type="nucleotide sequence ID" value="NZ_PDNZ01000008.1"/>
</dbReference>
<dbReference type="InterPro" id="IPR012135">
    <property type="entry name" value="Dihydroorotate_DH_1_2"/>
</dbReference>
<dbReference type="GO" id="GO:0006207">
    <property type="term" value="P:'de novo' pyrimidine nucleobase biosynthetic process"/>
    <property type="evidence" value="ECO:0007669"/>
    <property type="project" value="TreeGrafter"/>
</dbReference>
<comment type="caution">
    <text evidence="8">The sequence shown here is derived from an EMBL/GenBank/DDBJ whole genome shotgun (WGS) entry which is preliminary data.</text>
</comment>
<dbReference type="Gene3D" id="3.20.20.70">
    <property type="entry name" value="Aldolase class I"/>
    <property type="match status" value="1"/>
</dbReference>
<evidence type="ECO:0000256" key="1">
    <source>
        <dbReference type="ARBA" id="ARBA00001917"/>
    </source>
</evidence>
<evidence type="ECO:0000259" key="7">
    <source>
        <dbReference type="Pfam" id="PF01180"/>
    </source>
</evidence>
<dbReference type="SUPFAM" id="SSF51395">
    <property type="entry name" value="FMN-linked oxidoreductases"/>
    <property type="match status" value="1"/>
</dbReference>